<name>A0A7S7NUD6_PALFE</name>
<keyword evidence="2" id="KW-1185">Reference proteome</keyword>
<gene>
    <name evidence="1" type="ORF">IRI77_08535</name>
</gene>
<accession>A0A7S7NUD6</accession>
<sequence length="51" mass="5801">MARIPWLQIGFVRLNHQQAGILPGTRPEDGLLATRHFSRVYVLGDRVAFEP</sequence>
<organism evidence="1 2">
    <name type="scientific">Paludibaculum fermentans</name>
    <dbReference type="NCBI Taxonomy" id="1473598"/>
    <lineage>
        <taxon>Bacteria</taxon>
        <taxon>Pseudomonadati</taxon>
        <taxon>Acidobacteriota</taxon>
        <taxon>Terriglobia</taxon>
        <taxon>Bryobacterales</taxon>
        <taxon>Bryobacteraceae</taxon>
        <taxon>Paludibaculum</taxon>
    </lineage>
</organism>
<dbReference type="AlphaFoldDB" id="A0A7S7NUD6"/>
<dbReference type="EMBL" id="CP063849">
    <property type="protein sequence ID" value="QOY89988.1"/>
    <property type="molecule type" value="Genomic_DNA"/>
</dbReference>
<evidence type="ECO:0000313" key="1">
    <source>
        <dbReference type="EMBL" id="QOY89988.1"/>
    </source>
</evidence>
<dbReference type="RefSeq" id="WP_194451651.1">
    <property type="nucleotide sequence ID" value="NZ_CP063849.1"/>
</dbReference>
<proteinExistence type="predicted"/>
<dbReference type="Proteomes" id="UP000593892">
    <property type="component" value="Chromosome"/>
</dbReference>
<dbReference type="KEGG" id="pfer:IRI77_08535"/>
<evidence type="ECO:0000313" key="2">
    <source>
        <dbReference type="Proteomes" id="UP000593892"/>
    </source>
</evidence>
<reference evidence="1 2" key="1">
    <citation type="submission" date="2020-10" db="EMBL/GenBank/DDBJ databases">
        <title>Complete genome sequence of Paludibaculum fermentans P105T, a facultatively anaerobic acidobacterium capable of dissimilatory Fe(III) reduction.</title>
        <authorList>
            <person name="Dedysh S.N."/>
            <person name="Beletsky A.V."/>
            <person name="Kulichevskaya I.S."/>
            <person name="Mardanov A.V."/>
            <person name="Ravin N.V."/>
        </authorList>
    </citation>
    <scope>NUCLEOTIDE SEQUENCE [LARGE SCALE GENOMIC DNA]</scope>
    <source>
        <strain evidence="1 2">P105</strain>
    </source>
</reference>
<protein>
    <submittedName>
        <fullName evidence="1">Uncharacterized protein</fullName>
    </submittedName>
</protein>